<protein>
    <submittedName>
        <fullName evidence="1">Uncharacterized protein</fullName>
    </submittedName>
</protein>
<reference evidence="1" key="1">
    <citation type="submission" date="2019-08" db="EMBL/GenBank/DDBJ databases">
        <authorList>
            <person name="Kucharzyk K."/>
            <person name="Murdoch R.W."/>
            <person name="Higgins S."/>
            <person name="Loffler F."/>
        </authorList>
    </citation>
    <scope>NUCLEOTIDE SEQUENCE</scope>
</reference>
<proteinExistence type="predicted"/>
<dbReference type="Gene3D" id="3.30.420.40">
    <property type="match status" value="1"/>
</dbReference>
<gene>
    <name evidence="1" type="ORF">SDC9_130388</name>
</gene>
<dbReference type="EMBL" id="VSSQ01032146">
    <property type="protein sequence ID" value="MPM83324.1"/>
    <property type="molecule type" value="Genomic_DNA"/>
</dbReference>
<organism evidence="1">
    <name type="scientific">bioreactor metagenome</name>
    <dbReference type="NCBI Taxonomy" id="1076179"/>
    <lineage>
        <taxon>unclassified sequences</taxon>
        <taxon>metagenomes</taxon>
        <taxon>ecological metagenomes</taxon>
    </lineage>
</organism>
<dbReference type="AlphaFoldDB" id="A0A645D213"/>
<accession>A0A645D213</accession>
<evidence type="ECO:0000313" key="1">
    <source>
        <dbReference type="EMBL" id="MPM83324.1"/>
    </source>
</evidence>
<name>A0A645D213_9ZZZZ</name>
<sequence length="138" mass="14840">MNDFFTSLGFPALPEKELLDRLDKLALQAAPGSGLMVDTGFLGERHAPGKRGSIRDITLENLTLPNLAGAFAEGIVTSLCEPLPPQLLHGCKRIAGSGNAIRHCASLRSALERRLQLKLELRDAREEAATGTIKLIAN</sequence>
<comment type="caution">
    <text evidence="1">The sequence shown here is derived from an EMBL/GenBank/DDBJ whole genome shotgun (WGS) entry which is preliminary data.</text>
</comment>